<evidence type="ECO:0000256" key="6">
    <source>
        <dbReference type="RuleBase" id="RU003567"/>
    </source>
</evidence>
<dbReference type="GO" id="GO:0009368">
    <property type="term" value="C:endopeptidase Clp complex"/>
    <property type="evidence" value="ECO:0007669"/>
    <property type="project" value="TreeGrafter"/>
</dbReference>
<proteinExistence type="inferred from homology"/>
<dbReference type="InterPro" id="IPR001907">
    <property type="entry name" value="ClpP"/>
</dbReference>
<keyword evidence="2" id="KW-0963">Cytoplasm</keyword>
<name>A0A1T4YDP4_9CLOT</name>
<comment type="similarity">
    <text evidence="1 6">Belongs to the peptidase S14 family.</text>
</comment>
<evidence type="ECO:0000313" key="7">
    <source>
        <dbReference type="EMBL" id="SKA99803.1"/>
    </source>
</evidence>
<evidence type="ECO:0000256" key="4">
    <source>
        <dbReference type="ARBA" id="ARBA00022801"/>
    </source>
</evidence>
<gene>
    <name evidence="7" type="ORF">SAMN05443428_13815</name>
</gene>
<dbReference type="Proteomes" id="UP000190105">
    <property type="component" value="Unassembled WGS sequence"/>
</dbReference>
<dbReference type="PRINTS" id="PR00127">
    <property type="entry name" value="CLPPROTEASEP"/>
</dbReference>
<keyword evidence="3 7" id="KW-0645">Protease</keyword>
<keyword evidence="5" id="KW-0720">Serine protease</keyword>
<dbReference type="GO" id="GO:0004252">
    <property type="term" value="F:serine-type endopeptidase activity"/>
    <property type="evidence" value="ECO:0007669"/>
    <property type="project" value="InterPro"/>
</dbReference>
<accession>A0A1T4YDP4</accession>
<sequence>MPKPIYLIRQSTEADTLDLYIYDYVEGDSTDWWTGEKIESQTSANYIQKQLESAKGVNKINIYINSYGGEVKEGLAIYNQLKRHPAQKIVYIDGFACSIASVIAMAGDKVIMGPNTLMMIHHASMAAWGNSEELRKAANDLEVIDKASCSSYLAKAGDKLSEETLTQLLDNQTWLNAEQCLKYGLCDEIAGMENENITKAQQRFNEAIRQQMQSLKPDIKVPEEFKNQKTNAEKLMAAFKINKKMEGR</sequence>
<dbReference type="Pfam" id="PF00574">
    <property type="entry name" value="CLP_protease"/>
    <property type="match status" value="1"/>
</dbReference>
<dbReference type="InterPro" id="IPR023562">
    <property type="entry name" value="ClpP/TepA"/>
</dbReference>
<dbReference type="SUPFAM" id="SSF52096">
    <property type="entry name" value="ClpP/crotonase"/>
    <property type="match status" value="1"/>
</dbReference>
<dbReference type="Gene3D" id="3.90.226.10">
    <property type="entry name" value="2-enoyl-CoA Hydratase, Chain A, domain 1"/>
    <property type="match status" value="1"/>
</dbReference>
<keyword evidence="8" id="KW-1185">Reference proteome</keyword>
<evidence type="ECO:0000256" key="3">
    <source>
        <dbReference type="ARBA" id="ARBA00022670"/>
    </source>
</evidence>
<evidence type="ECO:0000256" key="5">
    <source>
        <dbReference type="ARBA" id="ARBA00022825"/>
    </source>
</evidence>
<dbReference type="NCBIfam" id="NF045542">
    <property type="entry name" value="Clp_rel_HeadMat"/>
    <property type="match status" value="1"/>
</dbReference>
<keyword evidence="4" id="KW-0378">Hydrolase</keyword>
<dbReference type="GO" id="GO:0051117">
    <property type="term" value="F:ATPase binding"/>
    <property type="evidence" value="ECO:0007669"/>
    <property type="project" value="TreeGrafter"/>
</dbReference>
<dbReference type="STRING" id="1147123.SAMN05443428_13815"/>
<dbReference type="InterPro" id="IPR029045">
    <property type="entry name" value="ClpP/crotonase-like_dom_sf"/>
</dbReference>
<evidence type="ECO:0000256" key="1">
    <source>
        <dbReference type="ARBA" id="ARBA00007039"/>
    </source>
</evidence>
<dbReference type="PANTHER" id="PTHR10381">
    <property type="entry name" value="ATP-DEPENDENT CLP PROTEASE PROTEOLYTIC SUBUNIT"/>
    <property type="match status" value="1"/>
</dbReference>
<dbReference type="GO" id="GO:0006515">
    <property type="term" value="P:protein quality control for misfolded or incompletely synthesized proteins"/>
    <property type="evidence" value="ECO:0007669"/>
    <property type="project" value="TreeGrafter"/>
</dbReference>
<protein>
    <recommendedName>
        <fullName evidence="6">ATP-dependent Clp protease proteolytic subunit</fullName>
    </recommendedName>
</protein>
<dbReference type="PANTHER" id="PTHR10381:SF70">
    <property type="entry name" value="ATP-DEPENDENT CLP PROTEASE PROTEOLYTIC SUBUNIT"/>
    <property type="match status" value="1"/>
</dbReference>
<evidence type="ECO:0000313" key="8">
    <source>
        <dbReference type="Proteomes" id="UP000190105"/>
    </source>
</evidence>
<dbReference type="OrthoDB" id="9806592at2"/>
<dbReference type="RefSeq" id="WP_078697760.1">
    <property type="nucleotide sequence ID" value="NZ_FUYH01000038.1"/>
</dbReference>
<reference evidence="8" key="1">
    <citation type="submission" date="2017-02" db="EMBL/GenBank/DDBJ databases">
        <authorList>
            <person name="Varghese N."/>
            <person name="Submissions S."/>
        </authorList>
    </citation>
    <scope>NUCLEOTIDE SEQUENCE [LARGE SCALE GENOMIC DNA]</scope>
    <source>
        <strain evidence="8">USBA 833</strain>
    </source>
</reference>
<organism evidence="7 8">
    <name type="scientific">Caloramator quimbayensis</name>
    <dbReference type="NCBI Taxonomy" id="1147123"/>
    <lineage>
        <taxon>Bacteria</taxon>
        <taxon>Bacillati</taxon>
        <taxon>Bacillota</taxon>
        <taxon>Clostridia</taxon>
        <taxon>Eubacteriales</taxon>
        <taxon>Clostridiaceae</taxon>
        <taxon>Caloramator</taxon>
    </lineage>
</organism>
<dbReference type="AlphaFoldDB" id="A0A1T4YDP4"/>
<dbReference type="GO" id="GO:0004176">
    <property type="term" value="F:ATP-dependent peptidase activity"/>
    <property type="evidence" value="ECO:0007669"/>
    <property type="project" value="InterPro"/>
</dbReference>
<evidence type="ECO:0000256" key="2">
    <source>
        <dbReference type="ARBA" id="ARBA00022490"/>
    </source>
</evidence>
<dbReference type="EMBL" id="FUYH01000038">
    <property type="protein sequence ID" value="SKA99803.1"/>
    <property type="molecule type" value="Genomic_DNA"/>
</dbReference>
<dbReference type="CDD" id="cd07016">
    <property type="entry name" value="S14_ClpP_1"/>
    <property type="match status" value="1"/>
</dbReference>